<evidence type="ECO:0000313" key="2">
    <source>
        <dbReference type="EMBL" id="QEL20538.1"/>
    </source>
</evidence>
<keyword evidence="3" id="KW-1185">Reference proteome</keyword>
<dbReference type="EMBL" id="CP042425">
    <property type="protein sequence ID" value="QEL20538.1"/>
    <property type="molecule type" value="Genomic_DNA"/>
</dbReference>
<evidence type="ECO:0000256" key="1">
    <source>
        <dbReference type="SAM" id="MobiDB-lite"/>
    </source>
</evidence>
<dbReference type="Proteomes" id="UP000324974">
    <property type="component" value="Chromosome"/>
</dbReference>
<feature type="region of interest" description="Disordered" evidence="1">
    <location>
        <begin position="20"/>
        <end position="49"/>
    </location>
</feature>
<reference evidence="3" key="1">
    <citation type="submission" date="2019-08" db="EMBL/GenBank/DDBJ databases">
        <title>Limnoglobus roseus gen. nov., sp. nov., a novel freshwater planctomycete with a giant genome from the family Gemmataceae.</title>
        <authorList>
            <person name="Kulichevskaya I.S."/>
            <person name="Naumoff D.G."/>
            <person name="Miroshnikov K."/>
            <person name="Ivanova A."/>
            <person name="Philippov D.A."/>
            <person name="Hakobyan A."/>
            <person name="Rijpstra I.C."/>
            <person name="Sinninghe Damste J.S."/>
            <person name="Liesack W."/>
            <person name="Dedysh S.N."/>
        </authorList>
    </citation>
    <scope>NUCLEOTIDE SEQUENCE [LARGE SCALE GENOMIC DNA]</scope>
    <source>
        <strain evidence="3">PX52</strain>
    </source>
</reference>
<gene>
    <name evidence="2" type="ORF">PX52LOC_07643</name>
</gene>
<organism evidence="2 3">
    <name type="scientific">Limnoglobus roseus</name>
    <dbReference type="NCBI Taxonomy" id="2598579"/>
    <lineage>
        <taxon>Bacteria</taxon>
        <taxon>Pseudomonadati</taxon>
        <taxon>Planctomycetota</taxon>
        <taxon>Planctomycetia</taxon>
        <taxon>Gemmatales</taxon>
        <taxon>Gemmataceae</taxon>
        <taxon>Limnoglobus</taxon>
    </lineage>
</organism>
<accession>A0A5C1AUR9</accession>
<sequence length="131" mass="14611">MDSKLDELMLLFRKVFNVSDEKEAVSSPPPDSPSPPPIYRTPPGHKGSGIPIYKDVPEVRQPGEPWSMKEATKYLKCCVRTISNAENTGRIRLIRIGTRVLVPDTELQRVAREGLKYSAPVLDNVPIEAGR</sequence>
<protein>
    <submittedName>
        <fullName evidence="2">Helix-turn-helix domain-containing protein</fullName>
    </submittedName>
</protein>
<dbReference type="RefSeq" id="WP_149114825.1">
    <property type="nucleotide sequence ID" value="NZ_CP042425.1"/>
</dbReference>
<proteinExistence type="predicted"/>
<dbReference type="KEGG" id="lrs:PX52LOC_07643"/>
<dbReference type="AlphaFoldDB" id="A0A5C1AUR9"/>
<name>A0A5C1AUR9_9BACT</name>
<evidence type="ECO:0000313" key="3">
    <source>
        <dbReference type="Proteomes" id="UP000324974"/>
    </source>
</evidence>
<feature type="compositionally biased region" description="Pro residues" evidence="1">
    <location>
        <begin position="27"/>
        <end position="40"/>
    </location>
</feature>